<feature type="compositionally biased region" description="Low complexity" evidence="1">
    <location>
        <begin position="217"/>
        <end position="237"/>
    </location>
</feature>
<keyword evidence="3" id="KW-1185">Reference proteome</keyword>
<feature type="compositionally biased region" description="Basic and acidic residues" evidence="1">
    <location>
        <begin position="85"/>
        <end position="98"/>
    </location>
</feature>
<feature type="region of interest" description="Disordered" evidence="1">
    <location>
        <begin position="1"/>
        <end position="32"/>
    </location>
</feature>
<evidence type="ECO:0000313" key="3">
    <source>
        <dbReference type="Proteomes" id="UP000664859"/>
    </source>
</evidence>
<dbReference type="EMBL" id="JAFCMP010000246">
    <property type="protein sequence ID" value="KAG5182442.1"/>
    <property type="molecule type" value="Genomic_DNA"/>
</dbReference>
<proteinExistence type="predicted"/>
<organism evidence="2 3">
    <name type="scientific">Tribonema minus</name>
    <dbReference type="NCBI Taxonomy" id="303371"/>
    <lineage>
        <taxon>Eukaryota</taxon>
        <taxon>Sar</taxon>
        <taxon>Stramenopiles</taxon>
        <taxon>Ochrophyta</taxon>
        <taxon>PX clade</taxon>
        <taxon>Xanthophyceae</taxon>
        <taxon>Tribonematales</taxon>
        <taxon>Tribonemataceae</taxon>
        <taxon>Tribonema</taxon>
    </lineage>
</organism>
<accession>A0A836CE61</accession>
<evidence type="ECO:0000313" key="2">
    <source>
        <dbReference type="EMBL" id="KAG5182442.1"/>
    </source>
</evidence>
<comment type="caution">
    <text evidence="2">The sequence shown here is derived from an EMBL/GenBank/DDBJ whole genome shotgun (WGS) entry which is preliminary data.</text>
</comment>
<name>A0A836CE61_9STRA</name>
<feature type="compositionally biased region" description="Basic residues" evidence="1">
    <location>
        <begin position="326"/>
        <end position="336"/>
    </location>
</feature>
<sequence length="336" mass="35135">MAGSRGNVPAPHDPRSHSKNRAAREAAAAADAEAADLVFDAGSLSFVQDWLGEKSSTGGDAAVIHEQKSQPQPRRHGKQGLGAEARPKMKQSDVRDSKANGALLKKLSKKRRRAGEYDSDAVAAAETSDDDEAGKSRTRSIAQKKRPSPPAAAAASQSARDARTSKKQKKKKSKGSGGDAASAKASESAAYAGDDGEEVGEAALHHDASTAEPDDQAAAAAATSGAAANHANASYSNVDGDGQAAQRKRTKTRSRQKNIRRDKRDTAQRPAHLQPGSDDFRGRAMTDETRQRLGLPSGAGDDGAAMLTWAVDKQPSHGEGAGGGKTARRKYKNLSL</sequence>
<feature type="compositionally biased region" description="Basic residues" evidence="1">
    <location>
        <begin position="136"/>
        <end position="147"/>
    </location>
</feature>
<reference evidence="2" key="1">
    <citation type="submission" date="2021-02" db="EMBL/GenBank/DDBJ databases">
        <title>First Annotated Genome of the Yellow-green Alga Tribonema minus.</title>
        <authorList>
            <person name="Mahan K.M."/>
        </authorList>
    </citation>
    <scope>NUCLEOTIDE SEQUENCE</scope>
    <source>
        <strain evidence="2">UTEX B ZZ1240</strain>
    </source>
</reference>
<feature type="compositionally biased region" description="Basic residues" evidence="1">
    <location>
        <begin position="165"/>
        <end position="174"/>
    </location>
</feature>
<evidence type="ECO:0000256" key="1">
    <source>
        <dbReference type="SAM" id="MobiDB-lite"/>
    </source>
</evidence>
<feature type="compositionally biased region" description="Basic and acidic residues" evidence="1">
    <location>
        <begin position="278"/>
        <end position="291"/>
    </location>
</feature>
<dbReference type="AlphaFoldDB" id="A0A836CE61"/>
<protein>
    <submittedName>
        <fullName evidence="2">Uncharacterized protein</fullName>
    </submittedName>
</protein>
<feature type="compositionally biased region" description="Basic residues" evidence="1">
    <location>
        <begin position="246"/>
        <end position="261"/>
    </location>
</feature>
<feature type="region of interest" description="Disordered" evidence="1">
    <location>
        <begin position="313"/>
        <end position="336"/>
    </location>
</feature>
<feature type="compositionally biased region" description="Low complexity" evidence="1">
    <location>
        <begin position="179"/>
        <end position="193"/>
    </location>
</feature>
<dbReference type="Proteomes" id="UP000664859">
    <property type="component" value="Unassembled WGS sequence"/>
</dbReference>
<gene>
    <name evidence="2" type="ORF">JKP88DRAFT_263258</name>
</gene>
<feature type="region of interest" description="Disordered" evidence="1">
    <location>
        <begin position="52"/>
        <end position="301"/>
    </location>
</feature>